<name>A0ABD0KUP0_9CAEN</name>
<feature type="non-terminal residue" evidence="1">
    <location>
        <position position="1"/>
    </location>
</feature>
<accession>A0ABD0KUP0</accession>
<sequence>GNGLAKQTGSGRTFNTAARGKVVSKTESNGSMVRGLVLRPLWLTSAVLEMKLGSMHCSAWKGGLKTRGLDRSWANTSGACMTSLVPAVVGFQRGPGFYDRASPGLVESEVKGAETVSGGRVPLICSRAGLGLSARQGFVSLSRHSGDMLELVPRGDGLAKDASWVPLKKEMVSVTGERLKSLLPPNSYPADSQVL</sequence>
<dbReference type="Proteomes" id="UP001519460">
    <property type="component" value="Unassembled WGS sequence"/>
</dbReference>
<proteinExistence type="predicted"/>
<reference evidence="1 2" key="1">
    <citation type="journal article" date="2023" name="Sci. Data">
        <title>Genome assembly of the Korean intertidal mud-creeper Batillaria attramentaria.</title>
        <authorList>
            <person name="Patra A.K."/>
            <person name="Ho P.T."/>
            <person name="Jun S."/>
            <person name="Lee S.J."/>
            <person name="Kim Y."/>
            <person name="Won Y.J."/>
        </authorList>
    </citation>
    <scope>NUCLEOTIDE SEQUENCE [LARGE SCALE GENOMIC DNA]</scope>
    <source>
        <strain evidence="1">Wonlab-2016</strain>
    </source>
</reference>
<keyword evidence="2" id="KW-1185">Reference proteome</keyword>
<comment type="caution">
    <text evidence="1">The sequence shown here is derived from an EMBL/GenBank/DDBJ whole genome shotgun (WGS) entry which is preliminary data.</text>
</comment>
<dbReference type="EMBL" id="JACVVK020000123">
    <property type="protein sequence ID" value="KAK7490783.1"/>
    <property type="molecule type" value="Genomic_DNA"/>
</dbReference>
<organism evidence="1 2">
    <name type="scientific">Batillaria attramentaria</name>
    <dbReference type="NCBI Taxonomy" id="370345"/>
    <lineage>
        <taxon>Eukaryota</taxon>
        <taxon>Metazoa</taxon>
        <taxon>Spiralia</taxon>
        <taxon>Lophotrochozoa</taxon>
        <taxon>Mollusca</taxon>
        <taxon>Gastropoda</taxon>
        <taxon>Caenogastropoda</taxon>
        <taxon>Sorbeoconcha</taxon>
        <taxon>Cerithioidea</taxon>
        <taxon>Batillariidae</taxon>
        <taxon>Batillaria</taxon>
    </lineage>
</organism>
<evidence type="ECO:0000313" key="1">
    <source>
        <dbReference type="EMBL" id="KAK7490783.1"/>
    </source>
</evidence>
<evidence type="ECO:0000313" key="2">
    <source>
        <dbReference type="Proteomes" id="UP001519460"/>
    </source>
</evidence>
<dbReference type="AlphaFoldDB" id="A0ABD0KUP0"/>
<protein>
    <submittedName>
        <fullName evidence="1">Uncharacterized protein</fullName>
    </submittedName>
</protein>
<gene>
    <name evidence="1" type="ORF">BaRGS_00018012</name>
</gene>